<dbReference type="Proteomes" id="UP000447434">
    <property type="component" value="Chromosome 22"/>
</dbReference>
<feature type="compositionally biased region" description="Low complexity" evidence="1">
    <location>
        <begin position="204"/>
        <end position="223"/>
    </location>
</feature>
<keyword evidence="3" id="KW-1185">Reference proteome</keyword>
<feature type="region of interest" description="Disordered" evidence="1">
    <location>
        <begin position="194"/>
        <end position="223"/>
    </location>
</feature>
<name>A0A6A4NBN8_LUPAL</name>
<gene>
    <name evidence="2" type="ORF">Lalb_Chr22g0352821</name>
</gene>
<evidence type="ECO:0000313" key="3">
    <source>
        <dbReference type="Proteomes" id="UP000447434"/>
    </source>
</evidence>
<reference evidence="3" key="1">
    <citation type="journal article" date="2020" name="Nat. Commun.">
        <title>Genome sequence of the cluster root forming white lupin.</title>
        <authorList>
            <person name="Hufnagel B."/>
            <person name="Marques A."/>
            <person name="Soriano A."/>
            <person name="Marques L."/>
            <person name="Divol F."/>
            <person name="Doumas P."/>
            <person name="Sallet E."/>
            <person name="Mancinotti D."/>
            <person name="Carrere S."/>
            <person name="Marande W."/>
            <person name="Arribat S."/>
            <person name="Keller J."/>
            <person name="Huneau C."/>
            <person name="Blein T."/>
            <person name="Aime D."/>
            <person name="Laguerre M."/>
            <person name="Taylor J."/>
            <person name="Schubert V."/>
            <person name="Nelson M."/>
            <person name="Geu-Flores F."/>
            <person name="Crespi M."/>
            <person name="Gallardo-Guerrero K."/>
            <person name="Delaux P.-M."/>
            <person name="Salse J."/>
            <person name="Berges H."/>
            <person name="Guyot R."/>
            <person name="Gouzy J."/>
            <person name="Peret B."/>
        </authorList>
    </citation>
    <scope>NUCLEOTIDE SEQUENCE [LARGE SCALE GENOMIC DNA]</scope>
    <source>
        <strain evidence="3">cv. Amiga</strain>
    </source>
</reference>
<evidence type="ECO:0000313" key="2">
    <source>
        <dbReference type="EMBL" id="KAE9588195.1"/>
    </source>
</evidence>
<proteinExistence type="predicted"/>
<dbReference type="AlphaFoldDB" id="A0A6A4NBN8"/>
<evidence type="ECO:0000256" key="1">
    <source>
        <dbReference type="SAM" id="MobiDB-lite"/>
    </source>
</evidence>
<feature type="compositionally biased region" description="Polar residues" evidence="1">
    <location>
        <begin position="132"/>
        <end position="144"/>
    </location>
</feature>
<organism evidence="2 3">
    <name type="scientific">Lupinus albus</name>
    <name type="common">White lupine</name>
    <name type="synonym">Lupinus termis</name>
    <dbReference type="NCBI Taxonomy" id="3870"/>
    <lineage>
        <taxon>Eukaryota</taxon>
        <taxon>Viridiplantae</taxon>
        <taxon>Streptophyta</taxon>
        <taxon>Embryophyta</taxon>
        <taxon>Tracheophyta</taxon>
        <taxon>Spermatophyta</taxon>
        <taxon>Magnoliopsida</taxon>
        <taxon>eudicotyledons</taxon>
        <taxon>Gunneridae</taxon>
        <taxon>Pentapetalae</taxon>
        <taxon>rosids</taxon>
        <taxon>fabids</taxon>
        <taxon>Fabales</taxon>
        <taxon>Fabaceae</taxon>
        <taxon>Papilionoideae</taxon>
        <taxon>50 kb inversion clade</taxon>
        <taxon>genistoids sensu lato</taxon>
        <taxon>core genistoids</taxon>
        <taxon>Genisteae</taxon>
        <taxon>Lupinus</taxon>
    </lineage>
</organism>
<feature type="region of interest" description="Disordered" evidence="1">
    <location>
        <begin position="125"/>
        <end position="178"/>
    </location>
</feature>
<protein>
    <submittedName>
        <fullName evidence="2">Uncharacterized protein</fullName>
    </submittedName>
</protein>
<dbReference type="EMBL" id="WOCE01000022">
    <property type="protein sequence ID" value="KAE9588195.1"/>
    <property type="molecule type" value="Genomic_DNA"/>
</dbReference>
<dbReference type="OrthoDB" id="680110at2759"/>
<comment type="caution">
    <text evidence="2">The sequence shown here is derived from an EMBL/GenBank/DDBJ whole genome shotgun (WGS) entry which is preliminary data.</text>
</comment>
<sequence length="223" mass="23824">MKGTSKVIMGATLLMVVTLAVVLGLMLLLLAQLYCSLLLRQMRNSTTHTTTTTTTANIASSPSQQHSSSQFTTIYSQGVLQPPPTFLGLVSSPSSLQSFMSRAPSKQCNGGEHLVYISNPIYENEEGKKSEQNTPFETPDTSPSHLERNGSSSDDDDGVVEESHCGVQTLPSTIPMKKLHGHEEACSLSLTDARSLGTSRSDSHSNNVLSSSSSSSLSTSPSW</sequence>
<accession>A0A6A4NBN8</accession>